<evidence type="ECO:0000313" key="1">
    <source>
        <dbReference type="EMBL" id="CAB3790578.1"/>
    </source>
</evidence>
<dbReference type="AlphaFoldDB" id="A0A6S7B796"/>
<sequence length="29" mass="3255">MLTARCPAVTWKDSYLILGRFDGVDIVDV</sequence>
<dbReference type="Proteomes" id="UP000494115">
    <property type="component" value="Unassembled WGS sequence"/>
</dbReference>
<evidence type="ECO:0000313" key="2">
    <source>
        <dbReference type="Proteomes" id="UP000494115"/>
    </source>
</evidence>
<gene>
    <name evidence="1" type="ORF">LMG28138_03016</name>
</gene>
<name>A0A6S7B796_9BURK</name>
<accession>A0A6S7B796</accession>
<proteinExistence type="predicted"/>
<organism evidence="1 2">
    <name type="scientific">Pararobbsia alpina</name>
    <dbReference type="NCBI Taxonomy" id="621374"/>
    <lineage>
        <taxon>Bacteria</taxon>
        <taxon>Pseudomonadati</taxon>
        <taxon>Pseudomonadota</taxon>
        <taxon>Betaproteobacteria</taxon>
        <taxon>Burkholderiales</taxon>
        <taxon>Burkholderiaceae</taxon>
        <taxon>Pararobbsia</taxon>
    </lineage>
</organism>
<protein>
    <submittedName>
        <fullName evidence="1">Uncharacterized protein</fullName>
    </submittedName>
</protein>
<keyword evidence="2" id="KW-1185">Reference proteome</keyword>
<dbReference type="EMBL" id="CADIKM010000012">
    <property type="protein sequence ID" value="CAB3790578.1"/>
    <property type="molecule type" value="Genomic_DNA"/>
</dbReference>
<reference evidence="1 2" key="1">
    <citation type="submission" date="2020-04" db="EMBL/GenBank/DDBJ databases">
        <authorList>
            <person name="De Canck E."/>
        </authorList>
    </citation>
    <scope>NUCLEOTIDE SEQUENCE [LARGE SCALE GENOMIC DNA]</scope>
    <source>
        <strain evidence="1 2">LMG 28138</strain>
    </source>
</reference>